<feature type="compositionally biased region" description="Pro residues" evidence="1">
    <location>
        <begin position="145"/>
        <end position="163"/>
    </location>
</feature>
<sequence length="751" mass="80905">MNIPRMALLGIFGLAVVGVAYFSGNQVLLRSSLYASDTVVCSAKLYTGGNSCLPCNAINLALHLYDFSTGKIDTEALTKRFKGFLQIIIADYRSSDGGLARIPRLDMFDVRNNSLGTLTDVNQITAKLQELERNLGAGGKCVIPKPTPAPTPIPTLKPTPTPEPRSTESPVPTVTTAPTSSPKPSITPAPTGTPTATPVPPTDTPVLQKEDFTYQGMFKLPVGNGGASQGLAYRSSTNTWFTIANGGLEPYDLLEYSFPSTTSTDFTSAPQATLIKNWGPLMSLNPSMQLASQLDKMKALYWDEQGQKLWFNFGSDYAVGKEHPVFGFVTLGQNQMVMHGPWCVVSDVHSDRARGMMIEAPQELQDIIGKRFLMFGTKASTALLYANGGTGLVAVDEPNGNMAASAIDCSSPQKVDANILAFWKFKNVKYQGKPFHYSDFPVASSSKHTYIYGNNEVGTLTGGLAQGGSAASITLASYVDTTKGYYSPLLDFSQGSKNKWVTIDNGASWHRMTSFNNTTKVAQVAQPFTGTIPASGTFYVINRGSYEQNVIAGPGTPLEGKTMRGSQSGMEQGTWIVLRNLQGAILKQGLLYFGSLTNGYGWYGHSDSHQDPTPDGVLYNNNLNSSLYPGKKVIGKTAPKGYHVEANDLYWFIVNPNRIVDVAHKVVLGSATAQDFEVPWQSAGLFSTLGNNPFMHSEVVNNVTVSWPTSSGVLFLPTAGNPATGKMYQLVPGRSSGLPKDASVVNIWSVQ</sequence>
<dbReference type="EMBL" id="MHHS01000030">
    <property type="protein sequence ID" value="OGY36689.1"/>
    <property type="molecule type" value="Genomic_DNA"/>
</dbReference>
<evidence type="ECO:0000313" key="3">
    <source>
        <dbReference type="Proteomes" id="UP000177941"/>
    </source>
</evidence>
<feature type="compositionally biased region" description="Low complexity" evidence="1">
    <location>
        <begin position="167"/>
        <end position="196"/>
    </location>
</feature>
<proteinExistence type="predicted"/>
<comment type="caution">
    <text evidence="2">The sequence shown here is derived from an EMBL/GenBank/DDBJ whole genome shotgun (WGS) entry which is preliminary data.</text>
</comment>
<gene>
    <name evidence="2" type="ORF">A3E36_03890</name>
</gene>
<name>A0A1G1X9K7_9BACT</name>
<protein>
    <submittedName>
        <fullName evidence="2">Uncharacterized protein</fullName>
    </submittedName>
</protein>
<evidence type="ECO:0000256" key="1">
    <source>
        <dbReference type="SAM" id="MobiDB-lite"/>
    </source>
</evidence>
<evidence type="ECO:0000313" key="2">
    <source>
        <dbReference type="EMBL" id="OGY36689.1"/>
    </source>
</evidence>
<feature type="region of interest" description="Disordered" evidence="1">
    <location>
        <begin position="139"/>
        <end position="203"/>
    </location>
</feature>
<organism evidence="2 3">
    <name type="scientific">Candidatus Andersenbacteria bacterium RIFCSPHIGHO2_12_FULL_45_11b</name>
    <dbReference type="NCBI Taxonomy" id="1797282"/>
    <lineage>
        <taxon>Bacteria</taxon>
        <taxon>Candidatus Anderseniibacteriota</taxon>
    </lineage>
</organism>
<accession>A0A1G1X9K7</accession>
<reference evidence="2 3" key="1">
    <citation type="journal article" date="2016" name="Nat. Commun.">
        <title>Thousands of microbial genomes shed light on interconnected biogeochemical processes in an aquifer system.</title>
        <authorList>
            <person name="Anantharaman K."/>
            <person name="Brown C.T."/>
            <person name="Hug L.A."/>
            <person name="Sharon I."/>
            <person name="Castelle C.J."/>
            <person name="Probst A.J."/>
            <person name="Thomas B.C."/>
            <person name="Singh A."/>
            <person name="Wilkins M.J."/>
            <person name="Karaoz U."/>
            <person name="Brodie E.L."/>
            <person name="Williams K.H."/>
            <person name="Hubbard S.S."/>
            <person name="Banfield J.F."/>
        </authorList>
    </citation>
    <scope>NUCLEOTIDE SEQUENCE [LARGE SCALE GENOMIC DNA]</scope>
</reference>
<dbReference type="AlphaFoldDB" id="A0A1G1X9K7"/>
<dbReference type="Proteomes" id="UP000177941">
    <property type="component" value="Unassembled WGS sequence"/>
</dbReference>